<evidence type="ECO:0000259" key="3">
    <source>
        <dbReference type="Pfam" id="PF17147"/>
    </source>
</evidence>
<gene>
    <name evidence="4" type="ORF">XD73_0593</name>
</gene>
<evidence type="ECO:0000256" key="1">
    <source>
        <dbReference type="ARBA" id="ARBA00023002"/>
    </source>
</evidence>
<dbReference type="NCBIfam" id="NF005507">
    <property type="entry name" value="PRK07119.1"/>
    <property type="match status" value="1"/>
</dbReference>
<dbReference type="AlphaFoldDB" id="A0A117LGW1"/>
<sequence length="374" mass="41409">MTRELWKGNEAIAEAAVRAGLQAYFGYPITPQTEALEYMSWRLPDLGRVFLQAESELGAINMVYGAACAGARTMTTTSSPGTSLMMEGLSYIAGTEVPMVLVDVVRGGPGLGNIAPAQGDYNQIVHGGGHGDYHPIVLAPASIQEAVDIVYQTFDIAEKYRTIVIVMLDGSIGQMMEPAEMPPMQEVRKVWPAWSASSTQGKRERNVLTSIYLDPKDMAITNLRLMKTWQQIEKNEIRYKEYFMDDAKFAVVGFGSAGRVALSAVRAARAEGIPVGLFRPISVNPFPKQQILALTDKMDGFFVVEMNSGMMLDDVLLASQGRIPVEFYGRMGGVMPFPDEILREIRRLHAEGWKAEGHPRDRWLAKLEQIINEE</sequence>
<feature type="domain" description="Pyruvate flavodoxin/ferredoxin oxidoreductase pyrimidine binding" evidence="2">
    <location>
        <begin position="14"/>
        <end position="198"/>
    </location>
</feature>
<dbReference type="SUPFAM" id="SSF52518">
    <property type="entry name" value="Thiamin diphosphate-binding fold (THDP-binding)"/>
    <property type="match status" value="1"/>
</dbReference>
<dbReference type="Pfam" id="PF17147">
    <property type="entry name" value="PFOR_II"/>
    <property type="match status" value="1"/>
</dbReference>
<dbReference type="Gene3D" id="3.40.50.970">
    <property type="match status" value="1"/>
</dbReference>
<organism evidence="4 5">
    <name type="scientific">Anaerolinea thermophila</name>
    <dbReference type="NCBI Taxonomy" id="167964"/>
    <lineage>
        <taxon>Bacteria</taxon>
        <taxon>Bacillati</taxon>
        <taxon>Chloroflexota</taxon>
        <taxon>Anaerolineae</taxon>
        <taxon>Anaerolineales</taxon>
        <taxon>Anaerolineaceae</taxon>
        <taxon>Anaerolinea</taxon>
    </lineage>
</organism>
<name>A0A117LGW1_9CHLR</name>
<feature type="domain" description="Pyruvate:ferredoxin oxidoreductase core" evidence="3">
    <location>
        <begin position="247"/>
        <end position="341"/>
    </location>
</feature>
<dbReference type="InterPro" id="IPR029061">
    <property type="entry name" value="THDP-binding"/>
</dbReference>
<reference evidence="4 5" key="1">
    <citation type="journal article" date="2015" name="MBio">
        <title>Genome-Resolved Metagenomic Analysis Reveals Roles for Candidate Phyla and Other Microbial Community Members in Biogeochemical Transformations in Oil Reservoirs.</title>
        <authorList>
            <person name="Hu P."/>
            <person name="Tom L."/>
            <person name="Singh A."/>
            <person name="Thomas B.C."/>
            <person name="Baker B.J."/>
            <person name="Piceno Y.M."/>
            <person name="Andersen G.L."/>
            <person name="Banfield J.F."/>
        </authorList>
    </citation>
    <scope>NUCLEOTIDE SEQUENCE [LARGE SCALE GENOMIC DNA]</scope>
    <source>
        <strain evidence="4">46_16</strain>
    </source>
</reference>
<dbReference type="PANTHER" id="PTHR43088">
    <property type="entry name" value="SUBUNIT OF PYRUVATE:FLAVODOXIN OXIDOREDUCTASE-RELATED"/>
    <property type="match status" value="1"/>
</dbReference>
<protein>
    <submittedName>
        <fullName evidence="4">Putative 2-oxoglutarate ferredoxin oxidoreductase alpha subunit</fullName>
    </submittedName>
</protein>
<dbReference type="InterPro" id="IPR002880">
    <property type="entry name" value="Pyrv_Fd/Flavodoxin_OxRdtase_N"/>
</dbReference>
<evidence type="ECO:0000313" key="4">
    <source>
        <dbReference type="EMBL" id="KUK46523.1"/>
    </source>
</evidence>
<keyword evidence="1" id="KW-0560">Oxidoreductase</keyword>
<dbReference type="PATRIC" id="fig|167964.4.peg.1261"/>
<dbReference type="CDD" id="cd07034">
    <property type="entry name" value="TPP_PYR_PFOR_IOR-alpha_like"/>
    <property type="match status" value="1"/>
</dbReference>
<dbReference type="InterPro" id="IPR052368">
    <property type="entry name" value="2-oxoacid_oxidoreductase"/>
</dbReference>
<dbReference type="InterPro" id="IPR033412">
    <property type="entry name" value="PFOR_II"/>
</dbReference>
<evidence type="ECO:0000313" key="5">
    <source>
        <dbReference type="Proteomes" id="UP000064249"/>
    </source>
</evidence>
<dbReference type="InterPro" id="IPR009014">
    <property type="entry name" value="Transketo_C/PFOR_II"/>
</dbReference>
<accession>A0A117LGW1</accession>
<evidence type="ECO:0000259" key="2">
    <source>
        <dbReference type="Pfam" id="PF01855"/>
    </source>
</evidence>
<dbReference type="PANTHER" id="PTHR43088:SF1">
    <property type="entry name" value="SUBUNIT OF PYRUVATE:FLAVODOXIN OXIDOREDUCTASE"/>
    <property type="match status" value="1"/>
</dbReference>
<dbReference type="Proteomes" id="UP000064249">
    <property type="component" value="Unassembled WGS sequence"/>
</dbReference>
<proteinExistence type="predicted"/>
<dbReference type="GO" id="GO:0016491">
    <property type="term" value="F:oxidoreductase activity"/>
    <property type="evidence" value="ECO:0007669"/>
    <property type="project" value="UniProtKB-KW"/>
</dbReference>
<dbReference type="Gene3D" id="3.40.50.920">
    <property type="match status" value="1"/>
</dbReference>
<dbReference type="EMBL" id="LGFU01000022">
    <property type="protein sequence ID" value="KUK46523.1"/>
    <property type="molecule type" value="Genomic_DNA"/>
</dbReference>
<dbReference type="SUPFAM" id="SSF52922">
    <property type="entry name" value="TK C-terminal domain-like"/>
    <property type="match status" value="1"/>
</dbReference>
<comment type="caution">
    <text evidence="4">The sequence shown here is derived from an EMBL/GenBank/DDBJ whole genome shotgun (WGS) entry which is preliminary data.</text>
</comment>
<dbReference type="Pfam" id="PF01855">
    <property type="entry name" value="POR_N"/>
    <property type="match status" value="1"/>
</dbReference>